<evidence type="ECO:0000313" key="2">
    <source>
        <dbReference type="EMBL" id="OGZ16468.1"/>
    </source>
</evidence>
<evidence type="ECO:0000313" key="3">
    <source>
        <dbReference type="Proteomes" id="UP000178472"/>
    </source>
</evidence>
<reference evidence="2 3" key="1">
    <citation type="journal article" date="2016" name="Nat. Commun.">
        <title>Thousands of microbial genomes shed light on interconnected biogeochemical processes in an aquifer system.</title>
        <authorList>
            <person name="Anantharaman K."/>
            <person name="Brown C.T."/>
            <person name="Hug L.A."/>
            <person name="Sharon I."/>
            <person name="Castelle C.J."/>
            <person name="Probst A.J."/>
            <person name="Thomas B.C."/>
            <person name="Singh A."/>
            <person name="Wilkins M.J."/>
            <person name="Karaoz U."/>
            <person name="Brodie E.L."/>
            <person name="Williams K.H."/>
            <person name="Hubbard S.S."/>
            <person name="Banfield J.F."/>
        </authorList>
    </citation>
    <scope>NUCLEOTIDE SEQUENCE [LARGE SCALE GENOMIC DNA]</scope>
</reference>
<name>A0A1G2DUF6_9BACT</name>
<protein>
    <submittedName>
        <fullName evidence="2">Uncharacterized protein</fullName>
    </submittedName>
</protein>
<feature type="region of interest" description="Disordered" evidence="1">
    <location>
        <begin position="49"/>
        <end position="83"/>
    </location>
</feature>
<evidence type="ECO:0000256" key="1">
    <source>
        <dbReference type="SAM" id="MobiDB-lite"/>
    </source>
</evidence>
<comment type="caution">
    <text evidence="2">The sequence shown here is derived from an EMBL/GenBank/DDBJ whole genome shotgun (WGS) entry which is preliminary data.</text>
</comment>
<gene>
    <name evidence="2" type="ORF">A3G11_02775</name>
</gene>
<sequence length="100" mass="10816">MYSVNVAQPATARPHVTHRFQTLEDAHREVADALAKSPDCSAYVTDEQGLVISPPKPGWGPASTAEELGPPDDDEMPEDEDPMLAADDWGRMCAPLGNTR</sequence>
<organism evidence="2 3">
    <name type="scientific">Candidatus Lloydbacteria bacterium RIFCSPLOWO2_12_FULL_51_9</name>
    <dbReference type="NCBI Taxonomy" id="1798669"/>
    <lineage>
        <taxon>Bacteria</taxon>
        <taxon>Candidatus Lloydiibacteriota</taxon>
    </lineage>
</organism>
<feature type="compositionally biased region" description="Acidic residues" evidence="1">
    <location>
        <begin position="69"/>
        <end position="82"/>
    </location>
</feature>
<dbReference type="Proteomes" id="UP000178472">
    <property type="component" value="Unassembled WGS sequence"/>
</dbReference>
<dbReference type="EMBL" id="MHLT01000032">
    <property type="protein sequence ID" value="OGZ16468.1"/>
    <property type="molecule type" value="Genomic_DNA"/>
</dbReference>
<accession>A0A1G2DUF6</accession>
<dbReference type="AlphaFoldDB" id="A0A1G2DUF6"/>
<proteinExistence type="predicted"/>